<evidence type="ECO:0000256" key="1">
    <source>
        <dbReference type="SAM" id="SignalP"/>
    </source>
</evidence>
<dbReference type="SUPFAM" id="SSF49899">
    <property type="entry name" value="Concanavalin A-like lectins/glucanases"/>
    <property type="match status" value="1"/>
</dbReference>
<dbReference type="InterPro" id="IPR013320">
    <property type="entry name" value="ConA-like_dom_sf"/>
</dbReference>
<evidence type="ECO:0000313" key="3">
    <source>
        <dbReference type="Proteomes" id="UP001642484"/>
    </source>
</evidence>
<proteinExistence type="predicted"/>
<keyword evidence="3" id="KW-1185">Reference proteome</keyword>
<feature type="signal peptide" evidence="1">
    <location>
        <begin position="1"/>
        <end position="19"/>
    </location>
</feature>
<name>A0ABP0R7V4_9DINO</name>
<evidence type="ECO:0000313" key="2">
    <source>
        <dbReference type="EMBL" id="CAK9096661.1"/>
    </source>
</evidence>
<feature type="chain" id="PRO_5047514844" evidence="1">
    <location>
        <begin position="20"/>
        <end position="1412"/>
    </location>
</feature>
<reference evidence="2 3" key="1">
    <citation type="submission" date="2024-02" db="EMBL/GenBank/DDBJ databases">
        <authorList>
            <person name="Chen Y."/>
            <person name="Shah S."/>
            <person name="Dougan E. K."/>
            <person name="Thang M."/>
            <person name="Chan C."/>
        </authorList>
    </citation>
    <scope>NUCLEOTIDE SEQUENCE [LARGE SCALE GENOMIC DNA]</scope>
</reference>
<protein>
    <submittedName>
        <fullName evidence="2">Uncharacterized protein</fullName>
    </submittedName>
</protein>
<sequence length="1412" mass="153064">MKLCFLLAVISTARKLVDPAPFPRGKLNAGIDLDGVEAMVLQLGNRSTPSMKPLFDDFRKLLQEELLPRLYDEKGTAKSLLEDAAKGFESCQGVDQSRVWRLSASHQRCRAQEAQLRRQQKDVCDMSTAMATNQHETCQAFQDLDVFPEGVPVVCNKEANDTSHEAHAKRVRDFYAQKVQAWAVAEGLCANQTARATQSAGDCKAAGASVVSKGENCTEIQRMLDDLACEAWTEHYDCEKKSVSCLFQARQRYLDANRTGARTDEDLQSQWRAVKRIECLLDAMEQSEDMNHALEECRSKSHDASPIALSYPFYQDWAPQMPDVSECKQPRFPPPGSATYPKQVYDLAQGESFAECTAECCSRCQFFTCNSTTVLKPNAKLLHGFSQAQCCEAMPQVHWRAEEWPNVNCPTECGLQTMTQTRRVVCWDVANQVEAEESLCTSTKPSSFRVSCPATPSCRSCQATKCPNGFTAKADAPEICTGATCLPEECCNRVCSVGDCPAGWVLKANATCGSATCTRGDCCSVTQWSFNEWTDVMCDSSCGQPEQIETRLVRCRVEGMVQGDVSFVRDDACVAPKPVTSRVRCPATAPCAVTTTSKPPAPTATPHWAYPEWPPHDIDCAARGCGMRELAETRGVQCEGAEAAPLPQSRCTGLKPLERRVICPATPPCETSAAAPATTLAPTTTLAPMTTSATLPATEAAKVGSWVAPAWSTPDCARRCCGLGELTEERSVLCMDCNGRLLPECSCSGPKPATSTVLCARTSPCGAATVPAVAPTVVPTTAAPVTTQAGPSPVWAYVEWTVDSTNCSARSCGLGAVVQERAVLCNDLVTGQQLADSSCLGLKPPTKRTICPATAPCVKVEITDAWTCCPRGYALKKPEDLPTTCQQGSCEVESCCSMVSWVNLDWDETQACSQSCGLPQQMQERSVTCQAMYSGEVVSKELCPSEAPAAQRVLCPATDPCETCDGFACGDDALPVLPPPSCEGGTCESGRCCRKFLSGFHAIQLPVTPNTVANEGFLGGQLKFLGVPPQLADEGHSFRLSGHSVMDFGELALEQSSGFTAMVYLKPHVADGVDEDQAILVTKGVAGSLWQLSLTSLKQFKIESFKAVPDEALPPSCTCPSVHEDEWAHVIVRDNGTAMELLVNGKSCCEARPSAMLKGSTWLGGLQADLHAVELWNSVLTDPELDQLLQRYRKARPMWHPPQQQLCPGDSIEVLEDIGSLAFCKLRCEKNPSCRSVLFKSLEKSCSLRPRVTSKDRCRLSIGSLVANLDRGQCASGAFEWQLALTDRHGPVTEFALLDNDQRIMPAEQMIDAQTLAPLGAECALSDGEPDGPGCWSPKGFWEYRFSSCVAPGYLSVALKDQAEVPASSLRVRYATAAGEWKNCTFSSTQISGRFHLSCFIEEPLASAWWED</sequence>
<accession>A0ABP0R7V4</accession>
<dbReference type="Proteomes" id="UP001642484">
    <property type="component" value="Unassembled WGS sequence"/>
</dbReference>
<organism evidence="2 3">
    <name type="scientific">Durusdinium trenchii</name>
    <dbReference type="NCBI Taxonomy" id="1381693"/>
    <lineage>
        <taxon>Eukaryota</taxon>
        <taxon>Sar</taxon>
        <taxon>Alveolata</taxon>
        <taxon>Dinophyceae</taxon>
        <taxon>Suessiales</taxon>
        <taxon>Symbiodiniaceae</taxon>
        <taxon>Durusdinium</taxon>
    </lineage>
</organism>
<comment type="caution">
    <text evidence="2">The sequence shown here is derived from an EMBL/GenBank/DDBJ whole genome shotgun (WGS) entry which is preliminary data.</text>
</comment>
<dbReference type="EMBL" id="CAXAMN010025639">
    <property type="protein sequence ID" value="CAK9096661.1"/>
    <property type="molecule type" value="Genomic_DNA"/>
</dbReference>
<keyword evidence="1" id="KW-0732">Signal</keyword>
<gene>
    <name evidence="2" type="ORF">CCMP2556_LOCUS45949</name>
</gene>